<gene>
    <name evidence="1" type="ORF">BTO20_06940</name>
</gene>
<sequence>MQADGCRSFVDFRFAQNPECPRCGSQRTQSIQYGMPADPGSWGPWLHIGGCCPCEEKWRCSVCDHEW</sequence>
<reference evidence="1 2" key="1">
    <citation type="submission" date="2017-04" db="EMBL/GenBank/DDBJ databases">
        <title>Whole Genome Sequence of 1,4-Dioxane Degrading Bacterium Mycobacterium dioxanotrophicus PH-06.</title>
        <authorList>
            <person name="He Y."/>
        </authorList>
    </citation>
    <scope>NUCLEOTIDE SEQUENCE [LARGE SCALE GENOMIC DNA]</scope>
    <source>
        <strain evidence="1 2">PH-06</strain>
    </source>
</reference>
<proteinExistence type="predicted"/>
<evidence type="ECO:0000313" key="1">
    <source>
        <dbReference type="EMBL" id="ART73470.1"/>
    </source>
</evidence>
<dbReference type="Proteomes" id="UP000195331">
    <property type="component" value="Chromosome"/>
</dbReference>
<dbReference type="KEGG" id="mdx:BTO20_06940"/>
<protein>
    <submittedName>
        <fullName evidence="1">Alkylphosphonate transporter</fullName>
    </submittedName>
</protein>
<dbReference type="OrthoDB" id="3541981at2"/>
<keyword evidence="2" id="KW-1185">Reference proteome</keyword>
<name>A0A1Y0CDX9_9MYCO</name>
<evidence type="ECO:0000313" key="2">
    <source>
        <dbReference type="Proteomes" id="UP000195331"/>
    </source>
</evidence>
<organism evidence="1 2">
    <name type="scientific">Mycobacterium dioxanotrophicus</name>
    <dbReference type="NCBI Taxonomy" id="482462"/>
    <lineage>
        <taxon>Bacteria</taxon>
        <taxon>Bacillati</taxon>
        <taxon>Actinomycetota</taxon>
        <taxon>Actinomycetes</taxon>
        <taxon>Mycobacteriales</taxon>
        <taxon>Mycobacteriaceae</taxon>
        <taxon>Mycobacterium</taxon>
    </lineage>
</organism>
<dbReference type="AlphaFoldDB" id="A0A1Y0CDX9"/>
<accession>A0A1Y0CDX9</accession>
<dbReference type="EMBL" id="CP020809">
    <property type="protein sequence ID" value="ART73470.1"/>
    <property type="molecule type" value="Genomic_DNA"/>
</dbReference>